<dbReference type="PANTHER" id="PTHR35372:SF2">
    <property type="entry name" value="SF3 HELICASE DOMAIN-CONTAINING PROTEIN"/>
    <property type="match status" value="1"/>
</dbReference>
<sequence length="858" mass="94299">MATEPSPPAIDQKILSTALAYAARGWPVLPCNPRDKRPLVQREIVDGKPVPKSGGLSKASCDTETVRAWWRRWPHALIGIATGKSGFFALDFDPRIDADTGEEWTLDRLKAELEAQMGCALPPSLAVRTPSGGVHVYYRQPDEDPIRNSNALPDHVDVRGDGGYVIAPPGRNAAGGVYRWLRDDSAAPIVDAPDALLSILRPRKASKANGSPPLGKGKGDAATERYALTALQRECAEVETAGTGGRQDSLNRAAFNIAQLVAAGALPEGMARAALEQSAAKNPGRDSEAQLTATIDSGWLAGLGKPRDLAAIADRQQVRRQTTARVRPAEANDNTPDEDALHRRLCMVPLTDLGNAERFAARFGDRVRYVDKWGWIAHDGRRYIHDGAEALIGGWVHATVRAIRQEARVMRDSGRRDHGDAGALDDLIETKRNGDEVLLSDKLAAWAKASESAAKLACIAGIARQLEGYGLTVQPEQLDRNPFLINCANGTLELVHEPDAPEPWAQLRLRPHDPRDLITRLVPVEYRPGATCERYDRFLERVQPSDEMRAFLHRWGGLSLTGDVSEQKLAFFYGKGANGKSTLVDTWATIAGDYAGTVPIETFLDQGRKRKGSEASPDLAALVGVRLLRTSEPEKGSKLAEALIKLATGGEPMPVRRLNRDPFDLHPAFKMIISGNHRPSISGVDDGIWRRVMLVPWDVQIPDAEKDRQLVAKLRDEASGILNRLLAGLLDWRLRGLQEPASVRGATADYREQSDPLGRFLAACTRPADGQRVQSSKLYALFLAWARAAGEREWTQMGFSKAMLDRGYRKIESHGMRWLDLEMTRTADDLASDEMADDFVPGFEAPRRPWEDDDDLPI</sequence>
<gene>
    <name evidence="5" type="ORF">CJD35_10085</name>
</gene>
<feature type="domain" description="SF3 helicase" evidence="4">
    <location>
        <begin position="547"/>
        <end position="710"/>
    </location>
</feature>
<dbReference type="InterPro" id="IPR014015">
    <property type="entry name" value="Helicase_SF3_DNA-vir"/>
</dbReference>
<dbReference type="RefSeq" id="WP_017182206.1">
    <property type="nucleotide sequence ID" value="NZ_CP022745.1"/>
</dbReference>
<dbReference type="GO" id="GO:0016787">
    <property type="term" value="F:hydrolase activity"/>
    <property type="evidence" value="ECO:0007669"/>
    <property type="project" value="UniProtKB-KW"/>
</dbReference>
<evidence type="ECO:0000259" key="4">
    <source>
        <dbReference type="PROSITE" id="PS51206"/>
    </source>
</evidence>
<dbReference type="PANTHER" id="PTHR35372">
    <property type="entry name" value="ATP BINDING PROTEIN-RELATED"/>
    <property type="match status" value="1"/>
</dbReference>
<dbReference type="SMART" id="SM00943">
    <property type="entry name" value="Prim-Pol"/>
    <property type="match status" value="1"/>
</dbReference>
<dbReference type="EMBL" id="CP022745">
    <property type="protein sequence ID" value="ASY44757.1"/>
    <property type="molecule type" value="Genomic_DNA"/>
</dbReference>
<dbReference type="Proteomes" id="UP000217141">
    <property type="component" value="Chromosome I"/>
</dbReference>
<dbReference type="Gene3D" id="3.40.50.300">
    <property type="entry name" value="P-loop containing nucleotide triphosphate hydrolases"/>
    <property type="match status" value="1"/>
</dbReference>
<keyword evidence="3" id="KW-0067">ATP-binding</keyword>
<dbReference type="SMART" id="SM00885">
    <property type="entry name" value="D5_N"/>
    <property type="match status" value="1"/>
</dbReference>
<dbReference type="SUPFAM" id="SSF56747">
    <property type="entry name" value="Prim-pol domain"/>
    <property type="match status" value="1"/>
</dbReference>
<proteinExistence type="predicted"/>
<name>A0A249MUC1_SPHXE</name>
<dbReference type="InterPro" id="IPR014818">
    <property type="entry name" value="Phage/plasmid_primase_P4_C"/>
</dbReference>
<evidence type="ECO:0000313" key="6">
    <source>
        <dbReference type="Proteomes" id="UP000217141"/>
    </source>
</evidence>
<keyword evidence="1" id="KW-0547">Nucleotide-binding</keyword>
<keyword evidence="2" id="KW-0378">Hydrolase</keyword>
<evidence type="ECO:0000256" key="1">
    <source>
        <dbReference type="ARBA" id="ARBA00022741"/>
    </source>
</evidence>
<accession>A0A249MUC1</accession>
<dbReference type="InterPro" id="IPR051620">
    <property type="entry name" value="ORF904-like_C"/>
</dbReference>
<dbReference type="PROSITE" id="PS51206">
    <property type="entry name" value="SF3_HELICASE_1"/>
    <property type="match status" value="1"/>
</dbReference>
<dbReference type="NCBIfam" id="TIGR01613">
    <property type="entry name" value="primase_Cterm"/>
    <property type="match status" value="1"/>
</dbReference>
<dbReference type="InterPro" id="IPR027417">
    <property type="entry name" value="P-loop_NTPase"/>
</dbReference>
<dbReference type="Pfam" id="PF08706">
    <property type="entry name" value="D5_N"/>
    <property type="match status" value="1"/>
</dbReference>
<evidence type="ECO:0000256" key="3">
    <source>
        <dbReference type="ARBA" id="ARBA00022840"/>
    </source>
</evidence>
<dbReference type="CDD" id="cd04859">
    <property type="entry name" value="Prim_Pol"/>
    <property type="match status" value="1"/>
</dbReference>
<dbReference type="InterPro" id="IPR006500">
    <property type="entry name" value="Helicase_put_C_phage/plasmid"/>
</dbReference>
<organism evidence="5 6">
    <name type="scientific">Sphingobium xenophagum</name>
    <dbReference type="NCBI Taxonomy" id="121428"/>
    <lineage>
        <taxon>Bacteria</taxon>
        <taxon>Pseudomonadati</taxon>
        <taxon>Pseudomonadota</taxon>
        <taxon>Alphaproteobacteria</taxon>
        <taxon>Sphingomonadales</taxon>
        <taxon>Sphingomonadaceae</taxon>
        <taxon>Sphingobium</taxon>
    </lineage>
</organism>
<evidence type="ECO:0000256" key="2">
    <source>
        <dbReference type="ARBA" id="ARBA00022801"/>
    </source>
</evidence>
<dbReference type="SUPFAM" id="SSF52540">
    <property type="entry name" value="P-loop containing nucleoside triphosphate hydrolases"/>
    <property type="match status" value="1"/>
</dbReference>
<dbReference type="GO" id="GO:0005524">
    <property type="term" value="F:ATP binding"/>
    <property type="evidence" value="ECO:0007669"/>
    <property type="project" value="UniProtKB-KW"/>
</dbReference>
<dbReference type="AlphaFoldDB" id="A0A249MUC1"/>
<dbReference type="Pfam" id="PF09250">
    <property type="entry name" value="Prim-Pol"/>
    <property type="match status" value="1"/>
</dbReference>
<reference evidence="5 6" key="1">
    <citation type="submission" date="2017-08" db="EMBL/GenBank/DDBJ databases">
        <title>Whole Genome Sequence of Sphingobium hydrophobicum C1: Insights into Adaption to the Electronic-waste Contaminated Sediment.</title>
        <authorList>
            <person name="Song D."/>
            <person name="Chen X."/>
            <person name="Xu M."/>
        </authorList>
    </citation>
    <scope>NUCLEOTIDE SEQUENCE [LARGE SCALE GENOMIC DNA]</scope>
    <source>
        <strain evidence="5 6">C1</strain>
    </source>
</reference>
<protein>
    <recommendedName>
        <fullName evidence="4">SF3 helicase domain-containing protein</fullName>
    </recommendedName>
</protein>
<dbReference type="KEGG" id="shyd:CJD35_10085"/>
<evidence type="ECO:0000313" key="5">
    <source>
        <dbReference type="EMBL" id="ASY44757.1"/>
    </source>
</evidence>
<dbReference type="InterPro" id="IPR015330">
    <property type="entry name" value="DNA_primase/pol_bifunc_N"/>
</dbReference>